<proteinExistence type="predicted"/>
<reference evidence="2" key="1">
    <citation type="submission" date="2023-07" db="EMBL/GenBank/DDBJ databases">
        <authorList>
            <consortium name="AG Swart"/>
            <person name="Singh M."/>
            <person name="Singh A."/>
            <person name="Seah K."/>
            <person name="Emmerich C."/>
        </authorList>
    </citation>
    <scope>NUCLEOTIDE SEQUENCE</scope>
    <source>
        <strain evidence="2">DP1</strain>
    </source>
</reference>
<feature type="coiled-coil region" evidence="1">
    <location>
        <begin position="183"/>
        <end position="333"/>
    </location>
</feature>
<evidence type="ECO:0000313" key="2">
    <source>
        <dbReference type="EMBL" id="CAI2363211.1"/>
    </source>
</evidence>
<evidence type="ECO:0000256" key="1">
    <source>
        <dbReference type="SAM" id="Coils"/>
    </source>
</evidence>
<keyword evidence="3" id="KW-1185">Reference proteome</keyword>
<dbReference type="Proteomes" id="UP001295684">
    <property type="component" value="Unassembled WGS sequence"/>
</dbReference>
<comment type="caution">
    <text evidence="2">The sequence shown here is derived from an EMBL/GenBank/DDBJ whole genome shotgun (WGS) entry which is preliminary data.</text>
</comment>
<name>A0AAD1XA00_EUPCR</name>
<gene>
    <name evidence="2" type="ORF">ECRASSUSDP1_LOCUS4541</name>
</gene>
<keyword evidence="1" id="KW-0175">Coiled coil</keyword>
<evidence type="ECO:0000313" key="3">
    <source>
        <dbReference type="Proteomes" id="UP001295684"/>
    </source>
</evidence>
<protein>
    <submittedName>
        <fullName evidence="2">Uncharacterized protein</fullName>
    </submittedName>
</protein>
<accession>A0AAD1XA00</accession>
<dbReference type="EMBL" id="CAMPGE010004365">
    <property type="protein sequence ID" value="CAI2363211.1"/>
    <property type="molecule type" value="Genomic_DNA"/>
</dbReference>
<sequence length="572" mass="67124">MKSPKCQHEECTESSVCYLSENKLYLCQHHHLDQYLDYDPVPLVDDSTVEMNLRTIEICRKVFIVFTQMMNEGQIPLDEEDLSTTVREELNHIFNKLKEAQETNKHYELYRLLNKTVDIKDILQKNQLYVEFLVTRAWDYSLSAAKGESLKSSELVEIELKREYKATFDRIARKFRDLRHGIEQRHQKEIDELRQKNQTYKEEKKSLKREKKQLITDYNKLCDDYNELDQRTRQLEIDVASLKEASKEKGEKISELQKHNRDSKQKKKILKIKLKEEQASHQASIEDLTKKINDLKDNVKSLWEDIKETKMRNGRLIEENKRKERDYEQMKQSLLTKLNLSEYSDLSLFYKIITGEHKQIEPETMLTLKLDNPKHMEFLRSLNTRMPEIDGLNLDNIPLNCQEVKMFLAIHFPNQVRTFNFNCDSPLSSTLSFYLDELTEVSQRVSGWLFIHRFEVSQDQIVYLFSVNGHQEYFGFSWCKLDLSSVPEFGGSLAGNTIKALGLYSCGGSSYCDWGNNESHFANLIAGLSKEEDFRKNLGWIDILECGMEKIEVEKILMDNGFGHVEIASHSK</sequence>
<dbReference type="AlphaFoldDB" id="A0AAD1XA00"/>
<organism evidence="2 3">
    <name type="scientific">Euplotes crassus</name>
    <dbReference type="NCBI Taxonomy" id="5936"/>
    <lineage>
        <taxon>Eukaryota</taxon>
        <taxon>Sar</taxon>
        <taxon>Alveolata</taxon>
        <taxon>Ciliophora</taxon>
        <taxon>Intramacronucleata</taxon>
        <taxon>Spirotrichea</taxon>
        <taxon>Hypotrichia</taxon>
        <taxon>Euplotida</taxon>
        <taxon>Euplotidae</taxon>
        <taxon>Moneuplotes</taxon>
    </lineage>
</organism>